<dbReference type="OrthoDB" id="257046at2"/>
<sequence>MKTTLRKLTNAVLLVALGFAVYYAGPVAHEMLTAGKADDPLPTAPALADGPAGAEGNAYLKQALTALERQTSIAAKASQTGFIEGRTIESTGGYLQQGQGQGRRFSLRLVGRVTDEPVRLWQVSNGKWLWTDLAWGEANDVQLRHVWRVDLRRLRKELADPQTEQVKPGEAAVDSLDPNLWAGLGGLPMLLKSLDANFRFELPRKMVLWKNVPVYAMVGYWKEDRLAELLGDAASGTPTPGTPPARMPHHVLIALGASDLFPRRIEYRGGTDRLSAAGVSPDQRYLYTSDQPLLRLDLKEPNFQADFDPEVFEYAAPHGVDWMDRTSERLAMLRHRREVAVAQASNPTSGARSR</sequence>
<name>A0A5C5YS98_9BACT</name>
<reference evidence="1 2" key="1">
    <citation type="submission" date="2019-02" db="EMBL/GenBank/DDBJ databases">
        <title>Deep-cultivation of Planctomycetes and their phenomic and genomic characterization uncovers novel biology.</title>
        <authorList>
            <person name="Wiegand S."/>
            <person name="Jogler M."/>
            <person name="Boedeker C."/>
            <person name="Pinto D."/>
            <person name="Vollmers J."/>
            <person name="Rivas-Marin E."/>
            <person name="Kohn T."/>
            <person name="Peeters S.H."/>
            <person name="Heuer A."/>
            <person name="Rast P."/>
            <person name="Oberbeckmann S."/>
            <person name="Bunk B."/>
            <person name="Jeske O."/>
            <person name="Meyerdierks A."/>
            <person name="Storesund J.E."/>
            <person name="Kallscheuer N."/>
            <person name="Luecker S."/>
            <person name="Lage O.M."/>
            <person name="Pohl T."/>
            <person name="Merkel B.J."/>
            <person name="Hornburger P."/>
            <person name="Mueller R.-W."/>
            <person name="Bruemmer F."/>
            <person name="Labrenz M."/>
            <person name="Spormann A.M."/>
            <person name="Op Den Camp H."/>
            <person name="Overmann J."/>
            <person name="Amann R."/>
            <person name="Jetten M.S.M."/>
            <person name="Mascher T."/>
            <person name="Medema M.H."/>
            <person name="Devos D.P."/>
            <person name="Kaster A.-K."/>
            <person name="Ovreas L."/>
            <person name="Rohde M."/>
            <person name="Galperin M.Y."/>
            <person name="Jogler C."/>
        </authorList>
    </citation>
    <scope>NUCLEOTIDE SEQUENCE [LARGE SCALE GENOMIC DNA]</scope>
    <source>
        <strain evidence="1 2">Pla123a</strain>
    </source>
</reference>
<dbReference type="EMBL" id="SJPO01000003">
    <property type="protein sequence ID" value="TWT77852.1"/>
    <property type="molecule type" value="Genomic_DNA"/>
</dbReference>
<evidence type="ECO:0000313" key="1">
    <source>
        <dbReference type="EMBL" id="TWT77852.1"/>
    </source>
</evidence>
<dbReference type="RefSeq" id="WP_146585730.1">
    <property type="nucleotide sequence ID" value="NZ_SJPO01000003.1"/>
</dbReference>
<gene>
    <name evidence="1" type="ORF">Pla123a_16500</name>
</gene>
<keyword evidence="2" id="KW-1185">Reference proteome</keyword>
<proteinExistence type="predicted"/>
<evidence type="ECO:0000313" key="2">
    <source>
        <dbReference type="Proteomes" id="UP000318478"/>
    </source>
</evidence>
<protein>
    <submittedName>
        <fullName evidence="1">Uncharacterized protein</fullName>
    </submittedName>
</protein>
<accession>A0A5C5YS98</accession>
<dbReference type="AlphaFoldDB" id="A0A5C5YS98"/>
<comment type="caution">
    <text evidence="1">The sequence shown here is derived from an EMBL/GenBank/DDBJ whole genome shotgun (WGS) entry which is preliminary data.</text>
</comment>
<organism evidence="1 2">
    <name type="scientific">Posidoniimonas polymericola</name>
    <dbReference type="NCBI Taxonomy" id="2528002"/>
    <lineage>
        <taxon>Bacteria</taxon>
        <taxon>Pseudomonadati</taxon>
        <taxon>Planctomycetota</taxon>
        <taxon>Planctomycetia</taxon>
        <taxon>Pirellulales</taxon>
        <taxon>Lacipirellulaceae</taxon>
        <taxon>Posidoniimonas</taxon>
    </lineage>
</organism>
<dbReference type="Proteomes" id="UP000318478">
    <property type="component" value="Unassembled WGS sequence"/>
</dbReference>